<organism evidence="2 3">
    <name type="scientific">Giardia muris</name>
    <dbReference type="NCBI Taxonomy" id="5742"/>
    <lineage>
        <taxon>Eukaryota</taxon>
        <taxon>Metamonada</taxon>
        <taxon>Diplomonadida</taxon>
        <taxon>Hexamitidae</taxon>
        <taxon>Giardiinae</taxon>
        <taxon>Giardia</taxon>
    </lineage>
</organism>
<dbReference type="Proteomes" id="UP000315496">
    <property type="component" value="Chromosome 1"/>
</dbReference>
<dbReference type="PANTHER" id="PTHR43215">
    <property type="entry name" value="RADIAL SPOKE HEAD 1 HOMOLOG"/>
    <property type="match status" value="1"/>
</dbReference>
<keyword evidence="1" id="KW-0677">Repeat</keyword>
<keyword evidence="2" id="KW-0418">Kinase</keyword>
<sequence>MPSGRLTLKDGTVYEGELNGRRRTGHGRCTYPNGSVYVGYWANDCRSGAGTLTFSDGTFYQGEWHEDLYEGQGILSLGETHYEGRFVAGQYSGEGYLEGPNFAFTGEFRKGLYHGQGKLVTSDFEYTGSFIDGFESGEGQKSFVDGTVYTGGFRKGKYHGPGKLLLPNLTIYSGQFQEGFLMDPDGCFLQKPKETETSMPNTRDICTRLALCMKPDAIPTFEDYLLNYSESPYMAMWNFMPERLLRAIANLISRQNIVEYNGGIEGTQLHGNCIVQYRNSFFFTGNYISDMPKAGKIQFSYDSAIQILETSNPDTIQFFKLDLTFSDFKDNTFVGRAALNISFRDLDGNAFNYKSTFELDHNTRRQGSVLLTCNVLTFSGLAIDDGLCGAGTLTVTADAPLRATVSYLGKSQRLRLTGLASTGISLADSRVYNSISSSARPGTSSRIVEELPTEKLTLVYDGMFQGGLRHGEGVQKVEGLYSFTGQFCDDQFVEGTMVDYLSADPISGERLARRTTARFNNNQPECPATVTVETFKYTVALDPWPNMPEELYVLPTSEHHDDDVELSIQCLRTSHRYFVQFLSLDTEQPTRNLINNVFDPSNLAGIVPQFYVGELSGLRLIGRGTIAYTLPDPDLLVLVTGPFIDGFLVGDAVVNCTPTNPSDLLQCLCEAHGAYQRSMAHGRTEMRITVQMTDLIVTVVFTGNYTNSRRKGQGHFKFSVNGEMYFTYEGQFEGDLPTKSGSIILPRLGTIRCSLLPPLKSTIFALPTFFSFTRFQALLEELQAKSPLMLIGRIQGQVEIDLIDAFAQEHIYGPLGLFKSEGTKKEEQQQPLQYKGYLSDDFTLEGETVELRSGRFEYTGPMKNNKLCGTGTLRIFDDGQLIELYEGGFVDSMRSGSQCTQTLYHDGEVYVGAFSGNLRAGEGTLDNTTLGYKYAGQFHDGLFSGMGTLDYLVDQETRKYVGGFSEGKFNGIGRLEYSNGSYYDGGFQAGIRQGNGVWYDATTDTLTTGEFQDDVSTGQCEVIQNYSDPIRKIHFATNFVKGVQETSTAVVSGPNYTYQGGLQDGLFHGQGNLVYSNGVRIRGSFSQGKLNGLGTMESMEQGYVLSAFFEDGIPSTRSFGAKVTFESTSSEFSHIQTYLGPVAITNDIDHRLLLGAERIEGKGITSVVLYRNGDIYRGSFHEGKRWGLGKVFLMDLEILIIGSFVNDQLEGEVTILYRDGEIDTGTFIKGQPMGKYTRYISGTANRIYLDAAHGSPQIRALQPIICEQEYREGVVRSMTEILFSNGDIRYIGPYCRGIFYGRGKIYYGQPRMATIVWKLIEPTHSLLELTIAMDHAFWEVLARNHLVIDNTLSSAYVHAVELADAAGGAILRVEKDNNVGQIDYGDGTFYEGMIRDCLKHGTGRQYTKDYTIYEGTFVDDKPHGEGLYYYDSTGQKYYRGSFIRGLREGKGEMCYPNGSSYVGEYLADLRQGHGRMSFKDGSFYEGDWEGNEMSGHGLLHYKSGDVYEGELRAGAKHGVGTFTLTGGDRLSGTFVNDVLEGTRCIINYANGDYFEGAVSAGLPNGSGIKRMHTGDVYVGTFENGKYHGHGEMTFANGDRYVGGFANNQMAGQGVMQYADGTIFEGVW</sequence>
<keyword evidence="3" id="KW-1185">Reference proteome</keyword>
<dbReference type="Pfam" id="PF02493">
    <property type="entry name" value="MORN"/>
    <property type="match status" value="21"/>
</dbReference>
<dbReference type="GO" id="GO:0016301">
    <property type="term" value="F:kinase activity"/>
    <property type="evidence" value="ECO:0007669"/>
    <property type="project" value="UniProtKB-KW"/>
</dbReference>
<dbReference type="PANTHER" id="PTHR43215:SF14">
    <property type="entry name" value="RADIAL SPOKE HEAD 1 HOMOLOG"/>
    <property type="match status" value="1"/>
</dbReference>
<dbReference type="InterPro" id="IPR003409">
    <property type="entry name" value="MORN"/>
</dbReference>
<dbReference type="SMART" id="SM00698">
    <property type="entry name" value="MORN"/>
    <property type="match status" value="23"/>
</dbReference>
<dbReference type="VEuPathDB" id="GiardiaDB:GMRT_14234"/>
<evidence type="ECO:0000256" key="1">
    <source>
        <dbReference type="ARBA" id="ARBA00022737"/>
    </source>
</evidence>
<name>A0A4Z1SWX7_GIAMU</name>
<evidence type="ECO:0000313" key="3">
    <source>
        <dbReference type="Proteomes" id="UP000315496"/>
    </source>
</evidence>
<evidence type="ECO:0000313" key="2">
    <source>
        <dbReference type="EMBL" id="TNJ30226.1"/>
    </source>
</evidence>
<comment type="caution">
    <text evidence="2">The sequence shown here is derived from an EMBL/GenBank/DDBJ whole genome shotgun (WGS) entry which is preliminary data.</text>
</comment>
<reference evidence="2 3" key="1">
    <citation type="submission" date="2019-05" db="EMBL/GenBank/DDBJ databases">
        <title>The compact genome of Giardia muris reveals important steps in the evolution of intestinal protozoan parasites.</title>
        <authorList>
            <person name="Xu F."/>
            <person name="Jimenez-Gonzalez A."/>
            <person name="Einarsson E."/>
            <person name="Astvaldsson A."/>
            <person name="Peirasmaki D."/>
            <person name="Eckmann L."/>
            <person name="Andersson J.O."/>
            <person name="Svard S.G."/>
            <person name="Jerlstrom-Hultqvist J."/>
        </authorList>
    </citation>
    <scope>NUCLEOTIDE SEQUENCE [LARGE SCALE GENOMIC DNA]</scope>
    <source>
        <strain evidence="2 3">Roberts-Thomson</strain>
    </source>
</reference>
<proteinExistence type="predicted"/>
<keyword evidence="2" id="KW-0808">Transferase</keyword>
<accession>A0A4Z1SWX7</accession>
<dbReference type="SUPFAM" id="SSF82185">
    <property type="entry name" value="Histone H3 K4-specific methyltransferase SET7/9 N-terminal domain"/>
    <property type="match status" value="9"/>
</dbReference>
<dbReference type="Gene3D" id="2.20.110.10">
    <property type="entry name" value="Histone H3 K4-specific methyltransferase SET7/9 N-terminal domain"/>
    <property type="match status" value="8"/>
</dbReference>
<dbReference type="OrthoDB" id="270720at2759"/>
<dbReference type="EMBL" id="VDLU01000001">
    <property type="protein sequence ID" value="TNJ30226.1"/>
    <property type="molecule type" value="Genomic_DNA"/>
</dbReference>
<gene>
    <name evidence="2" type="ORF">GMRT_14234</name>
</gene>
<protein>
    <submittedName>
        <fullName evidence="2">Putative Phosphatidylinositol-4-phosphate 5-kinase</fullName>
    </submittedName>
</protein>